<gene>
    <name evidence="2" type="ORF">G7Y89_g1630</name>
</gene>
<reference evidence="2 3" key="1">
    <citation type="submission" date="2020-03" db="EMBL/GenBank/DDBJ databases">
        <title>Draft Genome Sequence of Cudoniella acicularis.</title>
        <authorList>
            <person name="Buettner E."/>
            <person name="Kellner H."/>
        </authorList>
    </citation>
    <scope>NUCLEOTIDE SEQUENCE [LARGE SCALE GENOMIC DNA]</scope>
    <source>
        <strain evidence="2 3">DSM 108380</strain>
    </source>
</reference>
<keyword evidence="1" id="KW-0472">Membrane</keyword>
<evidence type="ECO:0000256" key="1">
    <source>
        <dbReference type="SAM" id="Phobius"/>
    </source>
</evidence>
<evidence type="ECO:0000313" key="2">
    <source>
        <dbReference type="EMBL" id="KAF4636446.1"/>
    </source>
</evidence>
<protein>
    <submittedName>
        <fullName evidence="2">Uncharacterized protein</fullName>
    </submittedName>
</protein>
<dbReference type="AlphaFoldDB" id="A0A8H4W7Q2"/>
<evidence type="ECO:0000313" key="3">
    <source>
        <dbReference type="Proteomes" id="UP000566819"/>
    </source>
</evidence>
<organism evidence="2 3">
    <name type="scientific">Cudoniella acicularis</name>
    <dbReference type="NCBI Taxonomy" id="354080"/>
    <lineage>
        <taxon>Eukaryota</taxon>
        <taxon>Fungi</taxon>
        <taxon>Dikarya</taxon>
        <taxon>Ascomycota</taxon>
        <taxon>Pezizomycotina</taxon>
        <taxon>Leotiomycetes</taxon>
        <taxon>Helotiales</taxon>
        <taxon>Tricladiaceae</taxon>
        <taxon>Cudoniella</taxon>
    </lineage>
</organism>
<dbReference type="Proteomes" id="UP000566819">
    <property type="component" value="Unassembled WGS sequence"/>
</dbReference>
<keyword evidence="1" id="KW-0812">Transmembrane</keyword>
<accession>A0A8H4W7Q2</accession>
<keyword evidence="3" id="KW-1185">Reference proteome</keyword>
<feature type="transmembrane region" description="Helical" evidence="1">
    <location>
        <begin position="44"/>
        <end position="62"/>
    </location>
</feature>
<dbReference type="EMBL" id="JAAMPI010000065">
    <property type="protein sequence ID" value="KAF4636446.1"/>
    <property type="molecule type" value="Genomic_DNA"/>
</dbReference>
<keyword evidence="1" id="KW-1133">Transmembrane helix</keyword>
<sequence>MIRLFGSGRRLGAKAGEPTEYRDVSEYNQSDERPILLIVRYKLVLYRFGFILGFGLGLYRYLKKLRIEPTRISEGTGDRGISKPRRFAFGCLEVTKLRPIIKGFDFLRDGITTITGKGLIRDSATPLDAAYTTYP</sequence>
<comment type="caution">
    <text evidence="2">The sequence shown here is derived from an EMBL/GenBank/DDBJ whole genome shotgun (WGS) entry which is preliminary data.</text>
</comment>
<proteinExistence type="predicted"/>
<name>A0A8H4W7Q2_9HELO</name>